<proteinExistence type="predicted"/>
<evidence type="ECO:0000313" key="2">
    <source>
        <dbReference type="EMBL" id="SHI12587.1"/>
    </source>
</evidence>
<gene>
    <name evidence="2" type="ORF">SAMN02745823_02595</name>
</gene>
<feature type="transmembrane region" description="Helical" evidence="1">
    <location>
        <begin position="42"/>
        <end position="61"/>
    </location>
</feature>
<reference evidence="2 3" key="1">
    <citation type="submission" date="2016-11" db="EMBL/GenBank/DDBJ databases">
        <authorList>
            <person name="Jaros S."/>
            <person name="Januszkiewicz K."/>
            <person name="Wedrychowicz H."/>
        </authorList>
    </citation>
    <scope>NUCLEOTIDE SEQUENCE [LARGE SCALE GENOMIC DNA]</scope>
    <source>
        <strain evidence="2 3">DSM 10068</strain>
    </source>
</reference>
<keyword evidence="1" id="KW-0812">Transmembrane</keyword>
<name>A0A1M5YKL3_9FIRM</name>
<dbReference type="AlphaFoldDB" id="A0A1M5YKL3"/>
<keyword evidence="3" id="KW-1185">Reference proteome</keyword>
<organism evidence="2 3">
    <name type="scientific">Sporobacter termitidis DSM 10068</name>
    <dbReference type="NCBI Taxonomy" id="1123282"/>
    <lineage>
        <taxon>Bacteria</taxon>
        <taxon>Bacillati</taxon>
        <taxon>Bacillota</taxon>
        <taxon>Clostridia</taxon>
        <taxon>Eubacteriales</taxon>
        <taxon>Oscillospiraceae</taxon>
        <taxon>Sporobacter</taxon>
    </lineage>
</organism>
<sequence length="62" mass="7208">MRTGNSGRCGQWVGEDYGADNIIYLYEQRKPRRTRDTRKADTFWNVIFVAACLSVLVVLFLH</sequence>
<evidence type="ECO:0000313" key="3">
    <source>
        <dbReference type="Proteomes" id="UP000183995"/>
    </source>
</evidence>
<accession>A0A1M5YKL3</accession>
<dbReference type="EMBL" id="FQXV01000009">
    <property type="protein sequence ID" value="SHI12587.1"/>
    <property type="molecule type" value="Genomic_DNA"/>
</dbReference>
<keyword evidence="1" id="KW-0472">Membrane</keyword>
<dbReference type="STRING" id="1123282.SAMN02745823_02595"/>
<keyword evidence="1" id="KW-1133">Transmembrane helix</keyword>
<dbReference type="Proteomes" id="UP000183995">
    <property type="component" value="Unassembled WGS sequence"/>
</dbReference>
<dbReference type="RefSeq" id="WP_073079691.1">
    <property type="nucleotide sequence ID" value="NZ_FQXV01000009.1"/>
</dbReference>
<protein>
    <submittedName>
        <fullName evidence="2">Uncharacterized protein</fullName>
    </submittedName>
</protein>
<evidence type="ECO:0000256" key="1">
    <source>
        <dbReference type="SAM" id="Phobius"/>
    </source>
</evidence>